<evidence type="ECO:0000313" key="3">
    <source>
        <dbReference type="EMBL" id="WUR12528.1"/>
    </source>
</evidence>
<feature type="transmembrane region" description="Helical" evidence="1">
    <location>
        <begin position="67"/>
        <end position="89"/>
    </location>
</feature>
<feature type="transmembrane region" description="Helical" evidence="1">
    <location>
        <begin position="12"/>
        <end position="31"/>
    </location>
</feature>
<feature type="transmembrane region" description="Helical" evidence="1">
    <location>
        <begin position="153"/>
        <end position="177"/>
    </location>
</feature>
<keyword evidence="1" id="KW-0472">Membrane</keyword>
<keyword evidence="4" id="KW-1185">Reference proteome</keyword>
<keyword evidence="1" id="KW-0812">Transmembrane</keyword>
<dbReference type="SUPFAM" id="SSF48317">
    <property type="entry name" value="Acid phosphatase/Vanadium-dependent haloperoxidase"/>
    <property type="match status" value="1"/>
</dbReference>
<dbReference type="EMBL" id="CP136508">
    <property type="protein sequence ID" value="WUR12528.1"/>
    <property type="molecule type" value="Genomic_DNA"/>
</dbReference>
<dbReference type="Pfam" id="PF01569">
    <property type="entry name" value="PAP2"/>
    <property type="match status" value="1"/>
</dbReference>
<keyword evidence="1" id="KW-1133">Transmembrane helix</keyword>
<proteinExistence type="predicted"/>
<organism evidence="3 4">
    <name type="scientific">[Empedobacter] haloabium</name>
    <dbReference type="NCBI Taxonomy" id="592317"/>
    <lineage>
        <taxon>Bacteria</taxon>
        <taxon>Pseudomonadati</taxon>
        <taxon>Pseudomonadota</taxon>
        <taxon>Betaproteobacteria</taxon>
        <taxon>Burkholderiales</taxon>
        <taxon>Oxalobacteraceae</taxon>
        <taxon>Telluria group</taxon>
        <taxon>Telluria group incertae sedis</taxon>
    </lineage>
</organism>
<name>A0ABZ1UK10_9BURK</name>
<reference evidence="3 4" key="1">
    <citation type="journal article" date="2019" name="Int. J. Syst. Evol. Microbiol.">
        <title>The Draft Whole-Genome Sequence of the Antibiotic Producer Empedobacter haloabium ATCC 31962 Provides Indications for Its Taxonomic Reclassification.</title>
        <authorList>
            <person name="Miess H."/>
            <person name="Arlt P."/>
            <person name="Apel A.K."/>
            <person name="Weber T."/>
            <person name="Nieselt K."/>
            <person name="Hanssen F."/>
            <person name="Czemmel S."/>
            <person name="Nahnsen S."/>
            <person name="Gross H."/>
        </authorList>
    </citation>
    <scope>NUCLEOTIDE SEQUENCE [LARGE SCALE GENOMIC DNA]</scope>
    <source>
        <strain evidence="3 4">ATCC 31962</strain>
    </source>
</reference>
<gene>
    <name evidence="3" type="ORF">E7V67_022965</name>
</gene>
<dbReference type="InterPro" id="IPR000326">
    <property type="entry name" value="PAP2/HPO"/>
</dbReference>
<dbReference type="CDD" id="cd03396">
    <property type="entry name" value="PAP2_like_6"/>
    <property type="match status" value="1"/>
</dbReference>
<dbReference type="InterPro" id="IPR036938">
    <property type="entry name" value="PAP2/HPO_sf"/>
</dbReference>
<feature type="transmembrane region" description="Helical" evidence="1">
    <location>
        <begin position="209"/>
        <end position="230"/>
    </location>
</feature>
<feature type="transmembrane region" description="Helical" evidence="1">
    <location>
        <begin position="101"/>
        <end position="120"/>
    </location>
</feature>
<feature type="domain" description="Phosphatidic acid phosphatase type 2/haloperoxidase" evidence="2">
    <location>
        <begin position="108"/>
        <end position="230"/>
    </location>
</feature>
<protein>
    <submittedName>
        <fullName evidence="3">Phosphatase PAP2 family protein</fullName>
    </submittedName>
</protein>
<dbReference type="Proteomes" id="UP000321323">
    <property type="component" value="Chromosome"/>
</dbReference>
<evidence type="ECO:0000313" key="4">
    <source>
        <dbReference type="Proteomes" id="UP000321323"/>
    </source>
</evidence>
<accession>A0ABZ1UK10</accession>
<sequence>MKIDAPAVPGQRLAWRWAGFLVLSALMILWLGNSTDIDLRLADAAFDAATHTFPLQHAWIAERFNHVWLKALLSVLGAGAAVLALRDAYRPYESWSDARRVGMRVVGMSAVLVPTAVSLLKHASASHCPWDLQRYGGTAPYVRLLEWMPAGVHAGHCLPAGHASSALWLVSLAAFWWPRRPRMAIAVGAAMLAVGLAVGWVQQLRGAHFLTHTLWSAWIACALVPAIYIVNTKGLALWQGFRYSSVPHSDALS</sequence>
<evidence type="ECO:0000259" key="2">
    <source>
        <dbReference type="Pfam" id="PF01569"/>
    </source>
</evidence>
<evidence type="ECO:0000256" key="1">
    <source>
        <dbReference type="SAM" id="Phobius"/>
    </source>
</evidence>
<feature type="transmembrane region" description="Helical" evidence="1">
    <location>
        <begin position="184"/>
        <end position="203"/>
    </location>
</feature>